<feature type="compositionally biased region" description="Low complexity" evidence="1">
    <location>
        <begin position="115"/>
        <end position="135"/>
    </location>
</feature>
<dbReference type="InterPro" id="IPR011723">
    <property type="entry name" value="Znf/thioredoxin_put"/>
</dbReference>
<dbReference type="Pfam" id="PF13719">
    <property type="entry name" value="Zn_ribbon_5"/>
    <property type="match status" value="1"/>
</dbReference>
<evidence type="ECO:0000256" key="2">
    <source>
        <dbReference type="SAM" id="Phobius"/>
    </source>
</evidence>
<feature type="domain" description="Zinc finger/thioredoxin putative" evidence="3">
    <location>
        <begin position="1"/>
        <end position="37"/>
    </location>
</feature>
<evidence type="ECO:0000256" key="1">
    <source>
        <dbReference type="SAM" id="MobiDB-lite"/>
    </source>
</evidence>
<dbReference type="EMBL" id="BLXZ01000001">
    <property type="protein sequence ID" value="GFO66498.1"/>
    <property type="molecule type" value="Genomic_DNA"/>
</dbReference>
<comment type="caution">
    <text evidence="4">The sequence shown here is derived from an EMBL/GenBank/DDBJ whole genome shotgun (WGS) entry which is preliminary data.</text>
</comment>
<feature type="compositionally biased region" description="Polar residues" evidence="1">
    <location>
        <begin position="299"/>
        <end position="318"/>
    </location>
</feature>
<proteinExistence type="predicted"/>
<dbReference type="AlphaFoldDB" id="A0A6V8N1X6"/>
<feature type="compositionally biased region" description="Low complexity" evidence="1">
    <location>
        <begin position="332"/>
        <end position="349"/>
    </location>
</feature>
<keyword evidence="5" id="KW-1185">Reference proteome</keyword>
<feature type="region of interest" description="Disordered" evidence="1">
    <location>
        <begin position="115"/>
        <end position="356"/>
    </location>
</feature>
<feature type="compositionally biased region" description="Low complexity" evidence="1">
    <location>
        <begin position="215"/>
        <end position="230"/>
    </location>
</feature>
<dbReference type="NCBIfam" id="TIGR02098">
    <property type="entry name" value="MJ0042_CXXC"/>
    <property type="match status" value="1"/>
</dbReference>
<protein>
    <recommendedName>
        <fullName evidence="3">Zinc finger/thioredoxin putative domain-containing protein</fullName>
    </recommendedName>
</protein>
<feature type="region of interest" description="Disordered" evidence="1">
    <location>
        <begin position="404"/>
        <end position="428"/>
    </location>
</feature>
<keyword evidence="2" id="KW-0472">Membrane</keyword>
<evidence type="ECO:0000259" key="3">
    <source>
        <dbReference type="Pfam" id="PF13719"/>
    </source>
</evidence>
<name>A0A6V8N1X6_9BACT</name>
<evidence type="ECO:0000313" key="4">
    <source>
        <dbReference type="EMBL" id="GFO66498.1"/>
    </source>
</evidence>
<sequence>MILQCDQCHTKFRLDDSKLKPGGVKVRCSKCRHVFLAGAEVKQEESEFDAILSGLGAPPVAAQSSEQVTPTPAPEPEGFGFEAALESAGAKEAPAVAAEPETPQATPTEEFAAFEFPSEPSDAAAQSDASTQDTDYSFGDFELPATSAAPETASPAATGLDYGELSFDDTPPSVQEAAAPQAGGELDFGEFSFSTEPEPQPAAEPAAPALDFGEFEFSSEPIESEPAPAAKAQELDFGEFSFDEATSAPAPEQAPAPKEEMDFGEFSFSDEPDQPQTVAPPAKEEFDFGDFSFDEEPARSTSISEPETASAPSTSTADQEPAPFSFNDAPQSGPAVSGSSASSDGFGDFTFTNEPLAPPAAETAIPAAAADLAAASVTGATVAPSEPRDVGTSSPFLFGAAAAKEKGTTPEEEFELGPLPTKISDDDFEDDGLPPLSIASRRKGRSVLAVSVVAISVLVIVVLSGAGLYLLQSGPAAFDKVGLGFVAKWFGMETPEEGRITIRNQQASFSQNKEAGELFVVTGEAVNSFRKARASIHVRVNIYDKKGTVLVQKTAYCGNRITPEQLSSLPMSKIESIMNNQFGDSLSNLGVQPGKGINFVVAIPNVPKDAADFGVEVIGSTVAGK</sequence>
<reference evidence="5" key="1">
    <citation type="submission" date="2020-06" db="EMBL/GenBank/DDBJ databases">
        <title>Draft genomic sequecing of Geomonas sp. Red745.</title>
        <authorList>
            <person name="Itoh H."/>
            <person name="Xu Z.X."/>
            <person name="Ushijima N."/>
            <person name="Masuda Y."/>
            <person name="Shiratori Y."/>
            <person name="Senoo K."/>
        </authorList>
    </citation>
    <scope>NUCLEOTIDE SEQUENCE [LARGE SCALE GENOMIC DNA]</scope>
    <source>
        <strain evidence="5">Red745</strain>
    </source>
</reference>
<organism evidence="4 5">
    <name type="scientific">Geomonas limicola</name>
    <dbReference type="NCBI Taxonomy" id="2740186"/>
    <lineage>
        <taxon>Bacteria</taxon>
        <taxon>Pseudomonadati</taxon>
        <taxon>Thermodesulfobacteriota</taxon>
        <taxon>Desulfuromonadia</taxon>
        <taxon>Geobacterales</taxon>
        <taxon>Geobacteraceae</taxon>
        <taxon>Geomonas</taxon>
    </lineage>
</organism>
<dbReference type="Pfam" id="PF11906">
    <property type="entry name" value="DUF3426"/>
    <property type="match status" value="1"/>
</dbReference>
<accession>A0A6V8N1X6</accession>
<feature type="compositionally biased region" description="Low complexity" evidence="1">
    <location>
        <begin position="144"/>
        <end position="158"/>
    </location>
</feature>
<dbReference type="InterPro" id="IPR021834">
    <property type="entry name" value="DUF3426"/>
</dbReference>
<keyword evidence="2" id="KW-1133">Transmembrane helix</keyword>
<gene>
    <name evidence="4" type="ORF">GMLC_00770</name>
</gene>
<dbReference type="RefSeq" id="WP_183359035.1">
    <property type="nucleotide sequence ID" value="NZ_BLXZ01000001.1"/>
</dbReference>
<dbReference type="Proteomes" id="UP000587586">
    <property type="component" value="Unassembled WGS sequence"/>
</dbReference>
<evidence type="ECO:0000313" key="5">
    <source>
        <dbReference type="Proteomes" id="UP000587586"/>
    </source>
</evidence>
<feature type="transmembrane region" description="Helical" evidence="2">
    <location>
        <begin position="447"/>
        <end position="471"/>
    </location>
</feature>
<keyword evidence="2" id="KW-0812">Transmembrane</keyword>
<feature type="compositionally biased region" description="Low complexity" evidence="1">
    <location>
        <begin position="244"/>
        <end position="256"/>
    </location>
</feature>